<evidence type="ECO:0000313" key="5">
    <source>
        <dbReference type="Proteomes" id="UP000176998"/>
    </source>
</evidence>
<feature type="domain" description="C2H2-type" evidence="3">
    <location>
        <begin position="75"/>
        <end position="103"/>
    </location>
</feature>
<keyword evidence="5" id="KW-1185">Reference proteome</keyword>
<gene>
    <name evidence="4" type="ORF">CORC01_12644</name>
</gene>
<evidence type="ECO:0000256" key="1">
    <source>
        <dbReference type="PROSITE-ProRule" id="PRU00042"/>
    </source>
</evidence>
<organism evidence="4 5">
    <name type="scientific">Colletotrichum orchidophilum</name>
    <dbReference type="NCBI Taxonomy" id="1209926"/>
    <lineage>
        <taxon>Eukaryota</taxon>
        <taxon>Fungi</taxon>
        <taxon>Dikarya</taxon>
        <taxon>Ascomycota</taxon>
        <taxon>Pezizomycotina</taxon>
        <taxon>Sordariomycetes</taxon>
        <taxon>Hypocreomycetidae</taxon>
        <taxon>Glomerellales</taxon>
        <taxon>Glomerellaceae</taxon>
        <taxon>Colletotrichum</taxon>
    </lineage>
</organism>
<dbReference type="InterPro" id="IPR013087">
    <property type="entry name" value="Znf_C2H2_type"/>
</dbReference>
<dbReference type="RefSeq" id="XP_022469234.1">
    <property type="nucleotide sequence ID" value="XM_022624263.1"/>
</dbReference>
<comment type="caution">
    <text evidence="4">The sequence shown here is derived from an EMBL/GenBank/DDBJ whole genome shotgun (WGS) entry which is preliminary data.</text>
</comment>
<keyword evidence="1" id="KW-0863">Zinc-finger</keyword>
<dbReference type="OrthoDB" id="3437960at2759"/>
<dbReference type="PROSITE" id="PS00028">
    <property type="entry name" value="ZINC_FINGER_C2H2_1"/>
    <property type="match status" value="2"/>
</dbReference>
<dbReference type="Pfam" id="PF00096">
    <property type="entry name" value="zf-C2H2"/>
    <property type="match status" value="1"/>
</dbReference>
<proteinExistence type="predicted"/>
<dbReference type="InterPro" id="IPR036236">
    <property type="entry name" value="Znf_C2H2_sf"/>
</dbReference>
<accession>A0A1G4ASK2</accession>
<dbReference type="EMBL" id="MJBS01000160">
    <property type="protein sequence ID" value="OHE92063.1"/>
    <property type="molecule type" value="Genomic_DNA"/>
</dbReference>
<feature type="compositionally biased region" description="Basic residues" evidence="2">
    <location>
        <begin position="106"/>
        <end position="119"/>
    </location>
</feature>
<dbReference type="Proteomes" id="UP000176998">
    <property type="component" value="Unassembled WGS sequence"/>
</dbReference>
<dbReference type="SMART" id="SM00355">
    <property type="entry name" value="ZnF_C2H2"/>
    <property type="match status" value="3"/>
</dbReference>
<dbReference type="GO" id="GO:0008270">
    <property type="term" value="F:zinc ion binding"/>
    <property type="evidence" value="ECO:0007669"/>
    <property type="project" value="UniProtKB-KW"/>
</dbReference>
<dbReference type="GeneID" id="34565773"/>
<name>A0A1G4ASK2_9PEZI</name>
<dbReference type="AlphaFoldDB" id="A0A1G4ASK2"/>
<evidence type="ECO:0000313" key="4">
    <source>
        <dbReference type="EMBL" id="OHE92063.1"/>
    </source>
</evidence>
<keyword evidence="1" id="KW-0479">Metal-binding</keyword>
<protein>
    <recommendedName>
        <fullName evidence="3">C2H2-type domain-containing protein</fullName>
    </recommendedName>
</protein>
<dbReference type="SUPFAM" id="SSF57667">
    <property type="entry name" value="beta-beta-alpha zinc fingers"/>
    <property type="match status" value="1"/>
</dbReference>
<evidence type="ECO:0000256" key="2">
    <source>
        <dbReference type="SAM" id="MobiDB-lite"/>
    </source>
</evidence>
<keyword evidence="1" id="KW-0862">Zinc</keyword>
<dbReference type="PROSITE" id="PS50157">
    <property type="entry name" value="ZINC_FINGER_C2H2_2"/>
    <property type="match status" value="1"/>
</dbReference>
<dbReference type="Gene3D" id="3.30.160.60">
    <property type="entry name" value="Classic Zinc Finger"/>
    <property type="match status" value="1"/>
</dbReference>
<sequence length="119" mass="14621">MGSASFRSASRHCHWKDCQFSTSNSETYEEHMLLHRRCPKDGCLSEFKEEKDIQRHVWKTHRRWAFSTKYPSIRGVCGICGKIYERKDYVRRHMREKHQDQNNKVRQQRPRRNRLLWKQ</sequence>
<feature type="region of interest" description="Disordered" evidence="2">
    <location>
        <begin position="94"/>
        <end position="119"/>
    </location>
</feature>
<reference evidence="4 5" key="1">
    <citation type="submission" date="2016-09" db="EMBL/GenBank/DDBJ databases">
        <authorList>
            <person name="Capua I."/>
            <person name="De Benedictis P."/>
            <person name="Joannis T."/>
            <person name="Lombin L.H."/>
            <person name="Cattoli G."/>
        </authorList>
    </citation>
    <scope>NUCLEOTIDE SEQUENCE [LARGE SCALE GENOMIC DNA]</scope>
    <source>
        <strain evidence="4 5">IMI 309357</strain>
    </source>
</reference>
<evidence type="ECO:0000259" key="3">
    <source>
        <dbReference type="PROSITE" id="PS50157"/>
    </source>
</evidence>